<evidence type="ECO:0000259" key="1">
    <source>
        <dbReference type="Pfam" id="PF08241"/>
    </source>
</evidence>
<dbReference type="GO" id="GO:0008757">
    <property type="term" value="F:S-adenosylmethionine-dependent methyltransferase activity"/>
    <property type="evidence" value="ECO:0007669"/>
    <property type="project" value="InterPro"/>
</dbReference>
<proteinExistence type="predicted"/>
<dbReference type="KEGG" id="rmar:GBA65_19540"/>
<dbReference type="GO" id="GO:0032259">
    <property type="term" value="P:methylation"/>
    <property type="evidence" value="ECO:0007669"/>
    <property type="project" value="UniProtKB-KW"/>
</dbReference>
<evidence type="ECO:0000313" key="2">
    <source>
        <dbReference type="EMBL" id="QIN80346.1"/>
    </source>
</evidence>
<dbReference type="EMBL" id="CP045121">
    <property type="protein sequence ID" value="QIN80346.1"/>
    <property type="molecule type" value="Genomic_DNA"/>
</dbReference>
<keyword evidence="3" id="KW-1185">Reference proteome</keyword>
<protein>
    <submittedName>
        <fullName evidence="2">Methyltransferase domain-containing protein</fullName>
    </submittedName>
</protein>
<evidence type="ECO:0000313" key="3">
    <source>
        <dbReference type="Proteomes" id="UP000502706"/>
    </source>
</evidence>
<reference evidence="2 3" key="1">
    <citation type="submission" date="2019-10" db="EMBL/GenBank/DDBJ databases">
        <title>Rubrobacter sp nov SCSIO 52915 isolated from a deep-sea sediment in the South China Sea.</title>
        <authorList>
            <person name="Chen R.W."/>
        </authorList>
    </citation>
    <scope>NUCLEOTIDE SEQUENCE [LARGE SCALE GENOMIC DNA]</scope>
    <source>
        <strain evidence="2 3">SCSIO 52915</strain>
    </source>
</reference>
<dbReference type="Pfam" id="PF08241">
    <property type="entry name" value="Methyltransf_11"/>
    <property type="match status" value="1"/>
</dbReference>
<dbReference type="InterPro" id="IPR029063">
    <property type="entry name" value="SAM-dependent_MTases_sf"/>
</dbReference>
<gene>
    <name evidence="2" type="ORF">GBA65_19540</name>
</gene>
<dbReference type="AlphaFoldDB" id="A0A6G8Q1K0"/>
<name>A0A6G8Q1K0_9ACTN</name>
<dbReference type="InterPro" id="IPR013216">
    <property type="entry name" value="Methyltransf_11"/>
</dbReference>
<dbReference type="RefSeq" id="WP_166398016.1">
    <property type="nucleotide sequence ID" value="NZ_CP045121.1"/>
</dbReference>
<dbReference type="Proteomes" id="UP000502706">
    <property type="component" value="Chromosome"/>
</dbReference>
<keyword evidence="2" id="KW-0808">Transferase</keyword>
<accession>A0A6G8Q1K0</accession>
<feature type="domain" description="Methyltransferase type 11" evidence="1">
    <location>
        <begin position="133"/>
        <end position="222"/>
    </location>
</feature>
<dbReference type="SUPFAM" id="SSF53335">
    <property type="entry name" value="S-adenosyl-L-methionine-dependent methyltransferases"/>
    <property type="match status" value="1"/>
</dbReference>
<sequence>MRSPGNGRPLTPAGPATLTDGERLWPVVGGIPYLRAGRDELVGFACRALERGDERAALVELLRDQDDWAPDPPPGRAAVEALVDGEPGLREAMDGLGFGPVGDYFTYRLSDPTYLAGLALIQAHWNAPQSSFELACGIGHYSRDLSRRGVATAGGDVVFAKLWLARRYVAPATRFVCFDAAYPFPVASASADLALCQDAFYFLPEKAHVAEELLRVSEGGTVAIGHAHNAAAENHSSGAPLTVEGYAALLPDPLLYDDAELTQAFVSGEPLVPRPAGELGGSEAVCLVSGAHGSADGPDLTLPPPGTPLLPNPLYEVSGEDPVAMRLEWPSPRYEDEYAPRSGYLPEGLEVSRAVLDRAARGAVGADPEVDRLARVRVLLDLPGRAR</sequence>
<dbReference type="Gene3D" id="3.40.50.150">
    <property type="entry name" value="Vaccinia Virus protein VP39"/>
    <property type="match status" value="1"/>
</dbReference>
<keyword evidence="2" id="KW-0489">Methyltransferase</keyword>
<organism evidence="2 3">
    <name type="scientific">Rubrobacter marinus</name>
    <dbReference type="NCBI Taxonomy" id="2653852"/>
    <lineage>
        <taxon>Bacteria</taxon>
        <taxon>Bacillati</taxon>
        <taxon>Actinomycetota</taxon>
        <taxon>Rubrobacteria</taxon>
        <taxon>Rubrobacterales</taxon>
        <taxon>Rubrobacteraceae</taxon>
        <taxon>Rubrobacter</taxon>
    </lineage>
</organism>